<evidence type="ECO:0000256" key="16">
    <source>
        <dbReference type="ARBA" id="ARBA00030048"/>
    </source>
</evidence>
<dbReference type="SUPFAM" id="SSF53244">
    <property type="entry name" value="MurD-like peptide ligases, peptide-binding domain"/>
    <property type="match status" value="1"/>
</dbReference>
<dbReference type="Gene3D" id="3.40.1190.10">
    <property type="entry name" value="Mur-like, catalytic domain"/>
    <property type="match status" value="1"/>
</dbReference>
<reference evidence="26 27" key="1">
    <citation type="journal article" date="2011" name="J. Bacteriol.">
        <title>Complete genome sequence of seawater bacterium Glaciecola nitratireducens FR1064T.</title>
        <authorList>
            <person name="Bian F."/>
            <person name="Qin Q.L."/>
            <person name="Xie B.B."/>
            <person name="Shu Y.L."/>
            <person name="Zhang X.Y."/>
            <person name="Yu Y."/>
            <person name="Chen B."/>
            <person name="Chen X.L."/>
            <person name="Zhou B.C."/>
            <person name="Zhang Y.Z."/>
        </authorList>
    </citation>
    <scope>NUCLEOTIDE SEQUENCE [LARGE SCALE GENOMIC DNA]</scope>
    <source>
        <strain evidence="27">JCM 12485 / KCTC 12276 / FR1064</strain>
    </source>
</reference>
<evidence type="ECO:0000256" key="17">
    <source>
        <dbReference type="ARBA" id="ARBA00030592"/>
    </source>
</evidence>
<dbReference type="GO" id="GO:0008841">
    <property type="term" value="F:dihydrofolate synthase activity"/>
    <property type="evidence" value="ECO:0007669"/>
    <property type="project" value="UniProtKB-EC"/>
</dbReference>
<dbReference type="AlphaFoldDB" id="G4QL93"/>
<dbReference type="NCBIfam" id="NF008101">
    <property type="entry name" value="PRK10846.1"/>
    <property type="match status" value="1"/>
</dbReference>
<dbReference type="Gene3D" id="3.90.190.20">
    <property type="entry name" value="Mur ligase, C-terminal domain"/>
    <property type="match status" value="1"/>
</dbReference>
<evidence type="ECO:0000313" key="26">
    <source>
        <dbReference type="EMBL" id="AEP29564.1"/>
    </source>
</evidence>
<name>G4QL93_GLANF</name>
<dbReference type="EMBL" id="CP003060">
    <property type="protein sequence ID" value="AEP29564.1"/>
    <property type="molecule type" value="Genomic_DNA"/>
</dbReference>
<gene>
    <name evidence="26" type="primary">folC</name>
    <name evidence="26" type="ordered locus">GNIT_1445</name>
</gene>
<dbReference type="PANTHER" id="PTHR11136:SF0">
    <property type="entry name" value="DIHYDROFOLATE SYNTHETASE-RELATED"/>
    <property type="match status" value="1"/>
</dbReference>
<dbReference type="GO" id="GO:0046656">
    <property type="term" value="P:folic acid biosynthetic process"/>
    <property type="evidence" value="ECO:0007669"/>
    <property type="project" value="UniProtKB-KW"/>
</dbReference>
<evidence type="ECO:0000256" key="20">
    <source>
        <dbReference type="ARBA" id="ARBA00047808"/>
    </source>
</evidence>
<evidence type="ECO:0000256" key="9">
    <source>
        <dbReference type="ARBA" id="ARBA00019357"/>
    </source>
</evidence>
<keyword evidence="11" id="KW-0479">Metal-binding</keyword>
<comment type="pathway">
    <text evidence="3">Cofactor biosynthesis; tetrahydrofolate biosynthesis; 7,8-dihydrofolate from 2-amino-4-hydroxy-6-hydroxymethyl-7,8-dihydropteridine diphosphate and 4-aminobenzoate: step 2/2.</text>
</comment>
<keyword evidence="15" id="KW-0289">Folate biosynthesis</keyword>
<comment type="pathway">
    <text evidence="4">Cofactor biosynthesis; tetrahydrofolylpolyglutamate biosynthesis.</text>
</comment>
<dbReference type="GO" id="GO:0046654">
    <property type="term" value="P:tetrahydrofolate biosynthetic process"/>
    <property type="evidence" value="ECO:0007669"/>
    <property type="project" value="UniProtKB-UniPathway"/>
</dbReference>
<dbReference type="eggNOG" id="COG0285">
    <property type="taxonomic scope" value="Bacteria"/>
</dbReference>
<dbReference type="GO" id="GO:0005737">
    <property type="term" value="C:cytoplasm"/>
    <property type="evidence" value="ECO:0007669"/>
    <property type="project" value="TreeGrafter"/>
</dbReference>
<comment type="function">
    <text evidence="2">Functions in two distinct reactions of the de novo folate biosynthetic pathway. Catalyzes the addition of a glutamate residue to dihydropteroate (7,8-dihydropteroate or H2Pte) to form dihydrofolate (7,8-dihydrofolate monoglutamate or H2Pte-Glu). Also catalyzes successive additions of L-glutamate to tetrahydrofolate or 10-formyltetrahydrofolate or 5,10-methylenetetrahydrofolate, leading to folylpolyglutamate derivatives.</text>
</comment>
<evidence type="ECO:0000256" key="11">
    <source>
        <dbReference type="ARBA" id="ARBA00022723"/>
    </source>
</evidence>
<evidence type="ECO:0000256" key="18">
    <source>
        <dbReference type="ARBA" id="ARBA00032510"/>
    </source>
</evidence>
<accession>G4QL93</accession>
<evidence type="ECO:0000256" key="7">
    <source>
        <dbReference type="ARBA" id="ARBA00013023"/>
    </source>
</evidence>
<dbReference type="Proteomes" id="UP000009282">
    <property type="component" value="Chromosome"/>
</dbReference>
<protein>
    <recommendedName>
        <fullName evidence="9">Dihydrofolate synthase/folylpolyglutamate synthase</fullName>
        <ecNumber evidence="7">6.3.2.12</ecNumber>
        <ecNumber evidence="8">6.3.2.17</ecNumber>
    </recommendedName>
    <alternativeName>
        <fullName evidence="18">Folylpoly-gamma-glutamate synthetase-dihydrofolate synthetase</fullName>
    </alternativeName>
    <alternativeName>
        <fullName evidence="16">Folylpolyglutamate synthetase</fullName>
    </alternativeName>
    <alternativeName>
        <fullName evidence="17">Tetrahydrofolylpolyglutamate synthase</fullName>
    </alternativeName>
</protein>
<dbReference type="GO" id="GO:0004326">
    <property type="term" value="F:tetrahydrofolylpolyglutamate synthase activity"/>
    <property type="evidence" value="ECO:0007669"/>
    <property type="project" value="UniProtKB-EC"/>
</dbReference>
<dbReference type="GO" id="GO:0046872">
    <property type="term" value="F:metal ion binding"/>
    <property type="evidence" value="ECO:0007669"/>
    <property type="project" value="UniProtKB-KW"/>
</dbReference>
<evidence type="ECO:0000259" key="24">
    <source>
        <dbReference type="Pfam" id="PF02875"/>
    </source>
</evidence>
<evidence type="ECO:0000256" key="4">
    <source>
        <dbReference type="ARBA" id="ARBA00005150"/>
    </source>
</evidence>
<comment type="catalytic activity">
    <reaction evidence="21">
        <text>(6R)-5,10-methylenetetrahydrofolyl-(gamma-L-Glu)(n) + L-glutamate + ATP = (6R)-5,10-methylenetetrahydrofolyl-(gamma-L-Glu)(n+1) + ADP + phosphate + H(+)</text>
        <dbReference type="Rhea" id="RHEA:51912"/>
        <dbReference type="Rhea" id="RHEA-COMP:13257"/>
        <dbReference type="Rhea" id="RHEA-COMP:13258"/>
        <dbReference type="ChEBI" id="CHEBI:15378"/>
        <dbReference type="ChEBI" id="CHEBI:29985"/>
        <dbReference type="ChEBI" id="CHEBI:30616"/>
        <dbReference type="ChEBI" id="CHEBI:43474"/>
        <dbReference type="ChEBI" id="CHEBI:136572"/>
        <dbReference type="ChEBI" id="CHEBI:456216"/>
        <dbReference type="EC" id="6.3.2.17"/>
    </reaction>
</comment>
<evidence type="ECO:0000256" key="22">
    <source>
        <dbReference type="ARBA" id="ARBA00049161"/>
    </source>
</evidence>
<comment type="cofactor">
    <cofactor evidence="1">
        <name>Mg(2+)</name>
        <dbReference type="ChEBI" id="CHEBI:18420"/>
    </cofactor>
</comment>
<evidence type="ECO:0000256" key="14">
    <source>
        <dbReference type="ARBA" id="ARBA00022842"/>
    </source>
</evidence>
<keyword evidence="27" id="KW-1185">Reference proteome</keyword>
<dbReference type="InterPro" id="IPR001645">
    <property type="entry name" value="Folylpolyglutamate_synth"/>
</dbReference>
<evidence type="ECO:0000256" key="23">
    <source>
        <dbReference type="PIRNR" id="PIRNR001563"/>
    </source>
</evidence>
<sequence length="446" mass="49096">MNKNTSLSDWLTYIEQAHTKEIDMGLSRTKDLVKRLNIDFTEQFVVTVGGTNGKGTTCALIEQICLHAGLTVGVYSSPHLVDFCERIRLNGNLISQNMLCDIFEQIDNSRKDHAQGSIDLTYFEFATLAALNAFSKQKVDVVILEVGLGGRLDAVNVIDADVAVITSIGLDHQAWLGDTKEKIAFEKAGIFRTNKPAIIGEETPQQSMLEYAEQIGAKLICRGEDFMFDEASGLISIRSQQFSAKNAKIPKQNVATALAAVNALSQSAFSKSDNVISNKLKTAHPFLAKTSDIQAIIDKTQLMGRHHILRQPKIDECCAIILDVAHNEDSALQLSRLMRTYSFDTCHIVVGMLKDKNIEISLQVFSDINAHWYCAALPTNRGEKAERLVRAVQSSTELNTNSKIEPFETVDLAFKQAVSNAQANDIILVMGSFLTVAAVLKYHASA</sequence>
<feature type="domain" description="Mur ligase central" evidence="25">
    <location>
        <begin position="48"/>
        <end position="221"/>
    </location>
</feature>
<evidence type="ECO:0000256" key="10">
    <source>
        <dbReference type="ARBA" id="ARBA00022598"/>
    </source>
</evidence>
<proteinExistence type="inferred from homology"/>
<keyword evidence="10 23" id="KW-0436">Ligase</keyword>
<dbReference type="UniPathway" id="UPA00077">
    <property type="reaction ID" value="UER00157"/>
</dbReference>
<evidence type="ECO:0000256" key="19">
    <source>
        <dbReference type="ARBA" id="ARBA00047493"/>
    </source>
</evidence>
<feature type="domain" description="Mur ligase C-terminal" evidence="24">
    <location>
        <begin position="318"/>
        <end position="433"/>
    </location>
</feature>
<comment type="similarity">
    <text evidence="5 23">Belongs to the folylpolyglutamate synthase family.</text>
</comment>
<dbReference type="SUPFAM" id="SSF53623">
    <property type="entry name" value="MurD-like peptide ligases, catalytic domain"/>
    <property type="match status" value="1"/>
</dbReference>
<dbReference type="KEGG" id="gni:GNIT_1445"/>
<keyword evidence="13 23" id="KW-0067">ATP-binding</keyword>
<dbReference type="Pfam" id="PF08245">
    <property type="entry name" value="Mur_ligase_M"/>
    <property type="match status" value="1"/>
</dbReference>
<dbReference type="OrthoDB" id="9809356at2"/>
<dbReference type="PANTHER" id="PTHR11136">
    <property type="entry name" value="FOLYLPOLYGLUTAMATE SYNTHASE-RELATED"/>
    <property type="match status" value="1"/>
</dbReference>
<comment type="catalytic activity">
    <reaction evidence="19">
        <text>(6S)-5,6,7,8-tetrahydrofolyl-(gamma-L-Glu)(n) + L-glutamate + ATP = (6S)-5,6,7,8-tetrahydrofolyl-(gamma-L-Glu)(n+1) + ADP + phosphate + H(+)</text>
        <dbReference type="Rhea" id="RHEA:10580"/>
        <dbReference type="Rhea" id="RHEA-COMP:14738"/>
        <dbReference type="Rhea" id="RHEA-COMP:14740"/>
        <dbReference type="ChEBI" id="CHEBI:15378"/>
        <dbReference type="ChEBI" id="CHEBI:29985"/>
        <dbReference type="ChEBI" id="CHEBI:30616"/>
        <dbReference type="ChEBI" id="CHEBI:43474"/>
        <dbReference type="ChEBI" id="CHEBI:141005"/>
        <dbReference type="ChEBI" id="CHEBI:456216"/>
        <dbReference type="EC" id="6.3.2.17"/>
    </reaction>
</comment>
<keyword evidence="12 23" id="KW-0547">Nucleotide-binding</keyword>
<evidence type="ECO:0000256" key="1">
    <source>
        <dbReference type="ARBA" id="ARBA00001946"/>
    </source>
</evidence>
<comment type="subunit">
    <text evidence="6">Monomer.</text>
</comment>
<dbReference type="InterPro" id="IPR004101">
    <property type="entry name" value="Mur_ligase_C"/>
</dbReference>
<comment type="catalytic activity">
    <reaction evidence="22">
        <text>7,8-dihydropteroate + L-glutamate + ATP = 7,8-dihydrofolate + ADP + phosphate + H(+)</text>
        <dbReference type="Rhea" id="RHEA:23584"/>
        <dbReference type="ChEBI" id="CHEBI:15378"/>
        <dbReference type="ChEBI" id="CHEBI:17839"/>
        <dbReference type="ChEBI" id="CHEBI:29985"/>
        <dbReference type="ChEBI" id="CHEBI:30616"/>
        <dbReference type="ChEBI" id="CHEBI:43474"/>
        <dbReference type="ChEBI" id="CHEBI:57451"/>
        <dbReference type="ChEBI" id="CHEBI:456216"/>
        <dbReference type="EC" id="6.3.2.12"/>
    </reaction>
</comment>
<dbReference type="InterPro" id="IPR036615">
    <property type="entry name" value="Mur_ligase_C_dom_sf"/>
</dbReference>
<evidence type="ECO:0000313" key="27">
    <source>
        <dbReference type="Proteomes" id="UP000009282"/>
    </source>
</evidence>
<dbReference type="InterPro" id="IPR036565">
    <property type="entry name" value="Mur-like_cat_sf"/>
</dbReference>
<dbReference type="PIRSF" id="PIRSF001563">
    <property type="entry name" value="Folylpolyglu_synth"/>
    <property type="match status" value="1"/>
</dbReference>
<dbReference type="NCBIfam" id="TIGR01499">
    <property type="entry name" value="folC"/>
    <property type="match status" value="1"/>
</dbReference>
<dbReference type="HOGENOM" id="CLU_015869_1_0_6"/>
<comment type="catalytic activity">
    <reaction evidence="20">
        <text>10-formyltetrahydrofolyl-(gamma-L-Glu)(n) + L-glutamate + ATP = 10-formyltetrahydrofolyl-(gamma-L-Glu)(n+1) + ADP + phosphate + H(+)</text>
        <dbReference type="Rhea" id="RHEA:51904"/>
        <dbReference type="Rhea" id="RHEA-COMP:13088"/>
        <dbReference type="Rhea" id="RHEA-COMP:14300"/>
        <dbReference type="ChEBI" id="CHEBI:15378"/>
        <dbReference type="ChEBI" id="CHEBI:29985"/>
        <dbReference type="ChEBI" id="CHEBI:30616"/>
        <dbReference type="ChEBI" id="CHEBI:43474"/>
        <dbReference type="ChEBI" id="CHEBI:134413"/>
        <dbReference type="ChEBI" id="CHEBI:456216"/>
        <dbReference type="EC" id="6.3.2.17"/>
    </reaction>
</comment>
<evidence type="ECO:0000256" key="13">
    <source>
        <dbReference type="ARBA" id="ARBA00022840"/>
    </source>
</evidence>
<evidence type="ECO:0000256" key="6">
    <source>
        <dbReference type="ARBA" id="ARBA00011245"/>
    </source>
</evidence>
<evidence type="ECO:0000256" key="5">
    <source>
        <dbReference type="ARBA" id="ARBA00008276"/>
    </source>
</evidence>
<keyword evidence="14" id="KW-0460">Magnesium</keyword>
<evidence type="ECO:0000256" key="15">
    <source>
        <dbReference type="ARBA" id="ARBA00022909"/>
    </source>
</evidence>
<dbReference type="EC" id="6.3.2.17" evidence="8"/>
<dbReference type="FunFam" id="3.40.1190.10:FF:000004">
    <property type="entry name" value="Dihydrofolate synthase/folylpolyglutamate synthase"/>
    <property type="match status" value="1"/>
</dbReference>
<evidence type="ECO:0000256" key="3">
    <source>
        <dbReference type="ARBA" id="ARBA00004799"/>
    </source>
</evidence>
<evidence type="ECO:0000256" key="8">
    <source>
        <dbReference type="ARBA" id="ARBA00013025"/>
    </source>
</evidence>
<evidence type="ECO:0000256" key="2">
    <source>
        <dbReference type="ARBA" id="ARBA00002714"/>
    </source>
</evidence>
<dbReference type="Pfam" id="PF02875">
    <property type="entry name" value="Mur_ligase_C"/>
    <property type="match status" value="1"/>
</dbReference>
<dbReference type="EC" id="6.3.2.12" evidence="7"/>
<evidence type="ECO:0000256" key="12">
    <source>
        <dbReference type="ARBA" id="ARBA00022741"/>
    </source>
</evidence>
<dbReference type="STRING" id="1085623.GNIT_1445"/>
<evidence type="ECO:0000256" key="21">
    <source>
        <dbReference type="ARBA" id="ARBA00049035"/>
    </source>
</evidence>
<dbReference type="InterPro" id="IPR013221">
    <property type="entry name" value="Mur_ligase_cen"/>
</dbReference>
<dbReference type="GO" id="GO:0005524">
    <property type="term" value="F:ATP binding"/>
    <property type="evidence" value="ECO:0007669"/>
    <property type="project" value="UniProtKB-KW"/>
</dbReference>
<dbReference type="RefSeq" id="WP_014108438.1">
    <property type="nucleotide sequence ID" value="NC_016041.1"/>
</dbReference>
<organism evidence="26 27">
    <name type="scientific">Glaciecola nitratireducens (strain JCM 12485 / KCTC 12276 / FR1064)</name>
    <dbReference type="NCBI Taxonomy" id="1085623"/>
    <lineage>
        <taxon>Bacteria</taxon>
        <taxon>Pseudomonadati</taxon>
        <taxon>Pseudomonadota</taxon>
        <taxon>Gammaproteobacteria</taxon>
        <taxon>Alteromonadales</taxon>
        <taxon>Alteromonadaceae</taxon>
        <taxon>Brumicola</taxon>
    </lineage>
</organism>
<evidence type="ECO:0000259" key="25">
    <source>
        <dbReference type="Pfam" id="PF08245"/>
    </source>
</evidence>